<reference evidence="1" key="1">
    <citation type="submission" date="2020-06" db="EMBL/GenBank/DDBJ databases">
        <title>Unique genomic features of the anaerobic methanotrophic archaea.</title>
        <authorList>
            <person name="Chadwick G.L."/>
            <person name="Skennerton C.T."/>
            <person name="Laso-Perez R."/>
            <person name="Leu A.O."/>
            <person name="Speth D.R."/>
            <person name="Yu H."/>
            <person name="Morgan-Lang C."/>
            <person name="Hatzenpichler R."/>
            <person name="Goudeau D."/>
            <person name="Malmstrom R."/>
            <person name="Brazelton W.J."/>
            <person name="Woyke T."/>
            <person name="Hallam S.J."/>
            <person name="Tyson G.W."/>
            <person name="Wegener G."/>
            <person name="Boetius A."/>
            <person name="Orphan V."/>
        </authorList>
    </citation>
    <scope>NUCLEOTIDE SEQUENCE</scope>
</reference>
<accession>A0A7G9Y1J7</accession>
<name>A0A7G9Y1J7_9EURY</name>
<gene>
    <name evidence="1" type="ORF">ELGCOBFC_00011</name>
</gene>
<sequence length="133" mass="14894">MESKTKKTLSLTIAAIMSLSIFVAMMPAVTMATTNKDLQEPQSSLEIEWASDDLGSYYVRGVASSDMNMDGIREIIVGIDDGIHIFNGISHEEEWKSSDYVVRLITSLTLKSSTHRLHFKCKLGSPHRLHFSF</sequence>
<dbReference type="AlphaFoldDB" id="A0A7G9Y1J7"/>
<dbReference type="EMBL" id="MT630681">
    <property type="protein sequence ID" value="QNO41881.1"/>
    <property type="molecule type" value="Genomic_DNA"/>
</dbReference>
<evidence type="ECO:0000313" key="1">
    <source>
        <dbReference type="EMBL" id="QNO41881.1"/>
    </source>
</evidence>
<organism evidence="1">
    <name type="scientific">Candidatus Methanogaster sp. ANME-2c ERB4</name>
    <dbReference type="NCBI Taxonomy" id="2759911"/>
    <lineage>
        <taxon>Archaea</taxon>
        <taxon>Methanobacteriati</taxon>
        <taxon>Methanobacteriota</taxon>
        <taxon>Stenosarchaea group</taxon>
        <taxon>Methanomicrobia</taxon>
        <taxon>Methanosarcinales</taxon>
        <taxon>ANME-2 cluster</taxon>
        <taxon>Candidatus Methanogasteraceae</taxon>
        <taxon>Candidatus Methanogaster</taxon>
    </lineage>
</organism>
<proteinExistence type="predicted"/>
<protein>
    <submittedName>
        <fullName evidence="1">Uncharacterized protein</fullName>
    </submittedName>
</protein>